<dbReference type="PANTHER" id="PTHR37312">
    <property type="entry name" value="MEMBRANE-BOUND ACYLTRANSFERASE YKRP-RELATED"/>
    <property type="match status" value="1"/>
</dbReference>
<dbReference type="AlphaFoldDB" id="A0AA90PBB1"/>
<proteinExistence type="inferred from homology"/>
<evidence type="ECO:0000256" key="2">
    <source>
        <dbReference type="ARBA" id="ARBA00007400"/>
    </source>
</evidence>
<dbReference type="InterPro" id="IPR002656">
    <property type="entry name" value="Acyl_transf_3_dom"/>
</dbReference>
<keyword evidence="5" id="KW-0808">Transferase</keyword>
<dbReference type="GO" id="GO:0016747">
    <property type="term" value="F:acyltransferase activity, transferring groups other than amino-acyl groups"/>
    <property type="evidence" value="ECO:0007669"/>
    <property type="project" value="InterPro"/>
</dbReference>
<protein>
    <submittedName>
        <fullName evidence="5">Acyltransferase family protein</fullName>
    </submittedName>
</protein>
<dbReference type="Pfam" id="PF01757">
    <property type="entry name" value="Acyl_transf_3"/>
    <property type="match status" value="1"/>
</dbReference>
<keyword evidence="5" id="KW-0012">Acyltransferase</keyword>
<organism evidence="5 6">
    <name type="scientific">Peribacillus frigoritolerans</name>
    <dbReference type="NCBI Taxonomy" id="450367"/>
    <lineage>
        <taxon>Bacteria</taxon>
        <taxon>Bacillati</taxon>
        <taxon>Bacillota</taxon>
        <taxon>Bacilli</taxon>
        <taxon>Bacillales</taxon>
        <taxon>Bacillaceae</taxon>
        <taxon>Peribacillus</taxon>
    </lineage>
</organism>
<dbReference type="Proteomes" id="UP001178275">
    <property type="component" value="Unassembled WGS sequence"/>
</dbReference>
<evidence type="ECO:0000256" key="3">
    <source>
        <dbReference type="SAM" id="Phobius"/>
    </source>
</evidence>
<feature type="transmembrane region" description="Helical" evidence="3">
    <location>
        <begin position="271"/>
        <end position="293"/>
    </location>
</feature>
<comment type="caution">
    <text evidence="5">The sequence shown here is derived from an EMBL/GenBank/DDBJ whole genome shotgun (WGS) entry which is preliminary data.</text>
</comment>
<gene>
    <name evidence="5" type="ORF">Q8G36_03330</name>
</gene>
<feature type="transmembrane region" description="Helical" evidence="3">
    <location>
        <begin position="199"/>
        <end position="219"/>
    </location>
</feature>
<keyword evidence="3" id="KW-0472">Membrane</keyword>
<evidence type="ECO:0000256" key="1">
    <source>
        <dbReference type="ARBA" id="ARBA00004370"/>
    </source>
</evidence>
<dbReference type="EMBL" id="JAUUTW010000002">
    <property type="protein sequence ID" value="MDP1450092.1"/>
    <property type="molecule type" value="Genomic_DNA"/>
</dbReference>
<feature type="transmembrane region" description="Helical" evidence="3">
    <location>
        <begin position="231"/>
        <end position="250"/>
    </location>
</feature>
<feature type="transmembrane region" description="Helical" evidence="3">
    <location>
        <begin position="145"/>
        <end position="163"/>
    </location>
</feature>
<comment type="subcellular location">
    <subcellularLocation>
        <location evidence="1">Membrane</location>
    </subcellularLocation>
</comment>
<feature type="transmembrane region" description="Helical" evidence="3">
    <location>
        <begin position="121"/>
        <end position="138"/>
    </location>
</feature>
<feature type="domain" description="Acyltransferase 3" evidence="4">
    <location>
        <begin position="5"/>
        <end position="314"/>
    </location>
</feature>
<comment type="similarity">
    <text evidence="2">Belongs to the acyltransferase 3 family.</text>
</comment>
<sequence>MRRFVEIDIARGLTIFLVVAGHTTVPEWLNNILRDFRMPLFFLVSGYLFSSQKYLNNTRMLWTNKFYTLLVPYFTAGILSYFYWIIIKVADPSNGEYIWYKPLVGVFYGNGVDGWLGLNEPIWFLVCLFCAQILYCYTQKIIGGLGFYTQAGIYMLIGFAGYAVSRVIFLPWGLDIALVALLFMYLGNKFKYYQFIEKLKPVGFVSVLSLIVFGATTYFNNADMNNRIYGNLFTFYIAGISGSILALSFTKVLLRNNATVKFFTLLGRESLLILIFHAGLAITTLSYVDILFVNGTVHWSVYLTIGLTLPLVLSIFIKKIPILNVLLNGKGGPSKSQKLVRGSKIS</sequence>
<accession>A0AA90PBB1</accession>
<evidence type="ECO:0000259" key="4">
    <source>
        <dbReference type="Pfam" id="PF01757"/>
    </source>
</evidence>
<feature type="transmembrane region" description="Helical" evidence="3">
    <location>
        <begin position="299"/>
        <end position="317"/>
    </location>
</feature>
<dbReference type="PANTHER" id="PTHR37312:SF1">
    <property type="entry name" value="MEMBRANE-BOUND ACYLTRANSFERASE YKRP-RELATED"/>
    <property type="match status" value="1"/>
</dbReference>
<keyword evidence="3" id="KW-1133">Transmembrane helix</keyword>
<dbReference type="InterPro" id="IPR052734">
    <property type="entry name" value="Nod_factor_acetyltransferase"/>
</dbReference>
<dbReference type="RefSeq" id="WP_305158969.1">
    <property type="nucleotide sequence ID" value="NZ_JAUUTW010000002.1"/>
</dbReference>
<feature type="transmembrane region" description="Helical" evidence="3">
    <location>
        <begin position="169"/>
        <end position="187"/>
    </location>
</feature>
<evidence type="ECO:0000313" key="5">
    <source>
        <dbReference type="EMBL" id="MDP1450092.1"/>
    </source>
</evidence>
<evidence type="ECO:0000313" key="6">
    <source>
        <dbReference type="Proteomes" id="UP001178275"/>
    </source>
</evidence>
<keyword evidence="3" id="KW-0812">Transmembrane</keyword>
<name>A0AA90PBB1_9BACI</name>
<feature type="transmembrane region" description="Helical" evidence="3">
    <location>
        <begin position="67"/>
        <end position="87"/>
    </location>
</feature>
<reference evidence="5" key="1">
    <citation type="submission" date="2023-07" db="EMBL/GenBank/DDBJ databases">
        <title>Murine gut Bacillus species.</title>
        <authorList>
            <person name="Gutman E."/>
            <person name="Hashuel R."/>
            <person name="Litvak Y."/>
        </authorList>
    </citation>
    <scope>NUCLEOTIDE SEQUENCE</scope>
    <source>
        <strain evidence="5">RU293</strain>
    </source>
</reference>